<reference evidence="4 5" key="1">
    <citation type="submission" date="2013-03" db="EMBL/GenBank/DDBJ databases">
        <title>The Genome Sequence of Exophiala aquamarina CBS 119918.</title>
        <authorList>
            <consortium name="The Broad Institute Genomics Platform"/>
            <person name="Cuomo C."/>
            <person name="de Hoog S."/>
            <person name="Gorbushina A."/>
            <person name="Walker B."/>
            <person name="Young S.K."/>
            <person name="Zeng Q."/>
            <person name="Gargeya S."/>
            <person name="Fitzgerald M."/>
            <person name="Haas B."/>
            <person name="Abouelleil A."/>
            <person name="Allen A.W."/>
            <person name="Alvarado L."/>
            <person name="Arachchi H.M."/>
            <person name="Berlin A.M."/>
            <person name="Chapman S.B."/>
            <person name="Gainer-Dewar J."/>
            <person name="Goldberg J."/>
            <person name="Griggs A."/>
            <person name="Gujja S."/>
            <person name="Hansen M."/>
            <person name="Howarth C."/>
            <person name="Imamovic A."/>
            <person name="Ireland A."/>
            <person name="Larimer J."/>
            <person name="McCowan C."/>
            <person name="Murphy C."/>
            <person name="Pearson M."/>
            <person name="Poon T.W."/>
            <person name="Priest M."/>
            <person name="Roberts A."/>
            <person name="Saif S."/>
            <person name="Shea T."/>
            <person name="Sisk P."/>
            <person name="Sykes S."/>
            <person name="Wortman J."/>
            <person name="Nusbaum C."/>
            <person name="Birren B."/>
        </authorList>
    </citation>
    <scope>NUCLEOTIDE SEQUENCE [LARGE SCALE GENOMIC DNA]</scope>
    <source>
        <strain evidence="4 5">CBS 119918</strain>
    </source>
</reference>
<keyword evidence="2" id="KW-0732">Signal</keyword>
<feature type="signal peptide" evidence="2">
    <location>
        <begin position="1"/>
        <end position="20"/>
    </location>
</feature>
<evidence type="ECO:0000256" key="1">
    <source>
        <dbReference type="SAM" id="MobiDB-lite"/>
    </source>
</evidence>
<keyword evidence="5" id="KW-1185">Reference proteome</keyword>
<organism evidence="4 5">
    <name type="scientific">Exophiala aquamarina CBS 119918</name>
    <dbReference type="NCBI Taxonomy" id="1182545"/>
    <lineage>
        <taxon>Eukaryota</taxon>
        <taxon>Fungi</taxon>
        <taxon>Dikarya</taxon>
        <taxon>Ascomycota</taxon>
        <taxon>Pezizomycotina</taxon>
        <taxon>Eurotiomycetes</taxon>
        <taxon>Chaetothyriomycetidae</taxon>
        <taxon>Chaetothyriales</taxon>
        <taxon>Herpotrichiellaceae</taxon>
        <taxon>Exophiala</taxon>
    </lineage>
</organism>
<evidence type="ECO:0000259" key="3">
    <source>
        <dbReference type="Pfam" id="PF25485"/>
    </source>
</evidence>
<accession>A0A072NVR3</accession>
<evidence type="ECO:0000313" key="5">
    <source>
        <dbReference type="Proteomes" id="UP000027920"/>
    </source>
</evidence>
<feature type="domain" description="DUF7908" evidence="3">
    <location>
        <begin position="525"/>
        <end position="647"/>
    </location>
</feature>
<dbReference type="VEuPathDB" id="FungiDB:A1O9_12321"/>
<feature type="non-terminal residue" evidence="4">
    <location>
        <position position="648"/>
    </location>
</feature>
<evidence type="ECO:0000256" key="2">
    <source>
        <dbReference type="SAM" id="SignalP"/>
    </source>
</evidence>
<dbReference type="Proteomes" id="UP000027920">
    <property type="component" value="Unassembled WGS sequence"/>
</dbReference>
<dbReference type="HOGENOM" id="CLU_014666_0_0_1"/>
<feature type="region of interest" description="Disordered" evidence="1">
    <location>
        <begin position="365"/>
        <end position="490"/>
    </location>
</feature>
<feature type="chain" id="PRO_5001681081" description="DUF7908 domain-containing protein" evidence="2">
    <location>
        <begin position="21"/>
        <end position="648"/>
    </location>
</feature>
<dbReference type="RefSeq" id="XP_013254276.1">
    <property type="nucleotide sequence ID" value="XM_013398822.1"/>
</dbReference>
<dbReference type="InterPro" id="IPR057230">
    <property type="entry name" value="DUF7908"/>
</dbReference>
<comment type="caution">
    <text evidence="4">The sequence shown here is derived from an EMBL/GenBank/DDBJ whole genome shotgun (WGS) entry which is preliminary data.</text>
</comment>
<dbReference type="Pfam" id="PF25485">
    <property type="entry name" value="DUF7908"/>
    <property type="match status" value="1"/>
</dbReference>
<protein>
    <recommendedName>
        <fullName evidence="3">DUF7908 domain-containing protein</fullName>
    </recommendedName>
</protein>
<evidence type="ECO:0000313" key="4">
    <source>
        <dbReference type="EMBL" id="KEF51686.1"/>
    </source>
</evidence>
<dbReference type="AlphaFoldDB" id="A0A072NVR3"/>
<dbReference type="OrthoDB" id="4121018at2759"/>
<dbReference type="GeneID" id="25287215"/>
<proteinExistence type="predicted"/>
<feature type="region of interest" description="Disordered" evidence="1">
    <location>
        <begin position="285"/>
        <end position="345"/>
    </location>
</feature>
<name>A0A072NVR3_9EURO</name>
<dbReference type="EMBL" id="AMGV01000022">
    <property type="protein sequence ID" value="KEF51686.1"/>
    <property type="molecule type" value="Genomic_DNA"/>
</dbReference>
<gene>
    <name evidence="4" type="ORF">A1O9_12321</name>
</gene>
<feature type="compositionally biased region" description="Low complexity" evidence="1">
    <location>
        <begin position="370"/>
        <end position="490"/>
    </location>
</feature>
<sequence>MRFSVSAAAATAVLAGVAVAEPLTVINPCPAATSTTVKPITVTKQYQAVSTCAPTTACLRGSCTTRYPFETFAYVSTVIPAAWDGKNLQTTTVTSTTQTVTVSRFQTTLTKWITPAPVVPKTGTATTPKPTSIELTIAKDFFAPYNKLGPLAIPGYDGSGLCKECETQPDGSRSQVVGVVECRAGPGGSKCMGYDETWISKPAPSTSATTANACSTRWVAPSAGTYTFTFPFTAPARVITAAETTITVGPVPYWAHVTRVCHRPHEIVDFTTTITKTIYWTAPCSRQPPRTSSAVPAPTGKHAFPGWPRPGPNGGNNGVDGSKGDPYSWADWGSDDAADPNLPIPGEWADWVATATVTKTDYVTQSTSASQGPIGQSTSTSSQSYTYTTSSRSTTSSSTFSQGPTGQSTTTSGSDSTTSSSSSSSSSSGGPIGQSTTTSGSDSTTTSSSSSSSSSTSSGGPIGQSTSTSSSDSTTSVSTTSGLSTTSVDSTTSTITSFTTTSAATTTSGTASTTTSLTAIPVDLDNFVIGVNTATKYRKRALRYIKISGDGDAVLTTDKDDASIFSLENGYLKSGGLFVDADTTQSWLSFSLTAGLSSNISQWTVGSDGSLTLLAANIGICVAADNSVFIQFSANTPFLCIEIALVVE</sequence>